<keyword evidence="2" id="KW-1185">Reference proteome</keyword>
<dbReference type="EMBL" id="CP000480">
    <property type="protein sequence ID" value="ABK72718.1"/>
    <property type="molecule type" value="Genomic_DNA"/>
</dbReference>
<gene>
    <name evidence="1" type="ordered locus">MSMEG_2082</name>
</gene>
<evidence type="ECO:0000313" key="1">
    <source>
        <dbReference type="EMBL" id="ABK72718.1"/>
    </source>
</evidence>
<accession>A0QU55</accession>
<reference evidence="1 2" key="1">
    <citation type="submission" date="2006-10" db="EMBL/GenBank/DDBJ databases">
        <authorList>
            <person name="Fleischmann R.D."/>
            <person name="Dodson R.J."/>
            <person name="Haft D.H."/>
            <person name="Merkel J.S."/>
            <person name="Nelson W.C."/>
            <person name="Fraser C.M."/>
        </authorList>
    </citation>
    <scope>NUCLEOTIDE SEQUENCE [LARGE SCALE GENOMIC DNA]</scope>
    <source>
        <strain evidence="2">ATCC 700084 / mc(2)155</strain>
    </source>
</reference>
<dbReference type="KEGG" id="msm:MSMEG_2082"/>
<evidence type="ECO:0000313" key="2">
    <source>
        <dbReference type="Proteomes" id="UP000000757"/>
    </source>
</evidence>
<dbReference type="STRING" id="246196.MSMEG_2082"/>
<dbReference type="PATRIC" id="fig|246196.19.peg.2058"/>
<organism evidence="1 2">
    <name type="scientific">Mycolicibacterium smegmatis (strain ATCC 700084 / mc(2)155)</name>
    <name type="common">Mycobacterium smegmatis</name>
    <dbReference type="NCBI Taxonomy" id="246196"/>
    <lineage>
        <taxon>Bacteria</taxon>
        <taxon>Bacillati</taxon>
        <taxon>Actinomycetota</taxon>
        <taxon>Actinomycetes</taxon>
        <taxon>Mycobacteriales</taxon>
        <taxon>Mycobacteriaceae</taxon>
        <taxon>Mycolicibacterium</taxon>
    </lineage>
</organism>
<sequence>MAGALRTGYRAVLGRQGVGHCQLPLVGRGDASERYLTPE</sequence>
<dbReference type="AlphaFoldDB" id="A0QU55"/>
<dbReference type="Proteomes" id="UP000000757">
    <property type="component" value="Chromosome"/>
</dbReference>
<name>A0QU55_MYCS2</name>
<protein>
    <submittedName>
        <fullName evidence="1">Uncharacterized protein</fullName>
    </submittedName>
</protein>
<proteinExistence type="predicted"/>